<comment type="caution">
    <text evidence="5">The sequence shown here is derived from an EMBL/GenBank/DDBJ whole genome shotgun (WGS) entry which is preliminary data.</text>
</comment>
<dbReference type="GO" id="GO:0005829">
    <property type="term" value="C:cytosol"/>
    <property type="evidence" value="ECO:0007669"/>
    <property type="project" value="TreeGrafter"/>
</dbReference>
<evidence type="ECO:0000259" key="4">
    <source>
        <dbReference type="Pfam" id="PF01168"/>
    </source>
</evidence>
<dbReference type="InterPro" id="IPR000821">
    <property type="entry name" value="Ala_racemase"/>
</dbReference>
<keyword evidence="3" id="KW-0413">Isomerase</keyword>
<dbReference type="CDD" id="cd06815">
    <property type="entry name" value="PLPDE_III_AR_like_1"/>
    <property type="match status" value="1"/>
</dbReference>
<dbReference type="Pfam" id="PF01168">
    <property type="entry name" value="Ala_racemase_N"/>
    <property type="match status" value="1"/>
</dbReference>
<dbReference type="Proteomes" id="UP000601522">
    <property type="component" value="Unassembled WGS sequence"/>
</dbReference>
<dbReference type="EMBL" id="JACRTK010000002">
    <property type="protein sequence ID" value="MBC8590692.1"/>
    <property type="molecule type" value="Genomic_DNA"/>
</dbReference>
<dbReference type="SUPFAM" id="SSF51419">
    <property type="entry name" value="PLP-binding barrel"/>
    <property type="match status" value="1"/>
</dbReference>
<dbReference type="NCBIfam" id="NF040742">
    <property type="entry name" value="racem_Orr"/>
    <property type="match status" value="1"/>
</dbReference>
<evidence type="ECO:0000256" key="2">
    <source>
        <dbReference type="ARBA" id="ARBA00022898"/>
    </source>
</evidence>
<gene>
    <name evidence="5" type="ORF">H8689_06040</name>
</gene>
<dbReference type="RefSeq" id="WP_249323529.1">
    <property type="nucleotide sequence ID" value="NZ_JACRTK010000002.1"/>
</dbReference>
<dbReference type="InterPro" id="IPR029066">
    <property type="entry name" value="PLP-binding_barrel"/>
</dbReference>
<dbReference type="GO" id="GO:0030170">
    <property type="term" value="F:pyridoxal phosphate binding"/>
    <property type="evidence" value="ECO:0007669"/>
    <property type="project" value="TreeGrafter"/>
</dbReference>
<protein>
    <submittedName>
        <fullName evidence="5">Alanine/ornithine racemase family PLP-dependent enzyme</fullName>
    </submittedName>
</protein>
<evidence type="ECO:0000256" key="3">
    <source>
        <dbReference type="ARBA" id="ARBA00023235"/>
    </source>
</evidence>
<accession>A0A926F2A2</accession>
<proteinExistence type="predicted"/>
<evidence type="ECO:0000313" key="5">
    <source>
        <dbReference type="EMBL" id="MBC8590692.1"/>
    </source>
</evidence>
<dbReference type="Gene3D" id="3.20.20.10">
    <property type="entry name" value="Alanine racemase"/>
    <property type="match status" value="1"/>
</dbReference>
<keyword evidence="6" id="KW-1185">Reference proteome</keyword>
<sequence>MNYPKLIIKPNIIEENVKSIVSLCSKNNIKVAGVTKGVCANKEIVKAYISGGVEYLADSRIENLINLKEYDIPKMMLRLPMISEVDLIVQYANISLNSELDTVKALSKAALNKNIAHKIILMLDLGDLREGIFDKKDIYKFIEEVLELPCIELIGIGTNLTCFGGLIPDTKILDQLGVISTSIENKYNLNIDIISGGNSSTIYLLSNGNHLQINNLRLGESLLLGKETSYGTQIKGTRDDGFLLQTEIIEIKKKPTVPIGNIGVDAFGKKPCFEDKGIRKKILCAIGKQDVKIDSLTPIDSDLNILGGSSDHLIIDGDDSTKDYKVGDILEFKLGYGGVLSAMTSNYVKKLIIE</sequence>
<evidence type="ECO:0000313" key="6">
    <source>
        <dbReference type="Proteomes" id="UP000601522"/>
    </source>
</evidence>
<comment type="cofactor">
    <cofactor evidence="1">
        <name>pyridoxal 5'-phosphate</name>
        <dbReference type="ChEBI" id="CHEBI:597326"/>
    </cofactor>
</comment>
<dbReference type="PANTHER" id="PTHR30511:SF3">
    <property type="entry name" value="LYSINE RACEMASE"/>
    <property type="match status" value="1"/>
</dbReference>
<feature type="domain" description="Alanine racemase N-terminal" evidence="4">
    <location>
        <begin position="11"/>
        <end position="222"/>
    </location>
</feature>
<evidence type="ECO:0000256" key="1">
    <source>
        <dbReference type="ARBA" id="ARBA00001933"/>
    </source>
</evidence>
<keyword evidence="2" id="KW-0663">Pyridoxal phosphate</keyword>
<dbReference type="AlphaFoldDB" id="A0A926F2A2"/>
<reference evidence="5 6" key="1">
    <citation type="submission" date="2020-08" db="EMBL/GenBank/DDBJ databases">
        <title>Genome public.</title>
        <authorList>
            <person name="Liu C."/>
            <person name="Sun Q."/>
        </authorList>
    </citation>
    <scope>NUCLEOTIDE SEQUENCE [LARGE SCALE GENOMIC DNA]</scope>
    <source>
        <strain evidence="5 6">NSJ-26</strain>
    </source>
</reference>
<dbReference type="GO" id="GO:0008784">
    <property type="term" value="F:alanine racemase activity"/>
    <property type="evidence" value="ECO:0007669"/>
    <property type="project" value="TreeGrafter"/>
</dbReference>
<dbReference type="InterPro" id="IPR001608">
    <property type="entry name" value="Ala_racemase_N"/>
</dbReference>
<organism evidence="5 6">
    <name type="scientific">Wansuia hejianensis</name>
    <dbReference type="NCBI Taxonomy" id="2763667"/>
    <lineage>
        <taxon>Bacteria</taxon>
        <taxon>Bacillati</taxon>
        <taxon>Bacillota</taxon>
        <taxon>Clostridia</taxon>
        <taxon>Lachnospirales</taxon>
        <taxon>Lachnospiraceae</taxon>
        <taxon>Wansuia</taxon>
    </lineage>
</organism>
<dbReference type="PANTHER" id="PTHR30511">
    <property type="entry name" value="ALANINE RACEMASE"/>
    <property type="match status" value="1"/>
</dbReference>
<name>A0A926F2A2_9FIRM</name>